<feature type="region of interest" description="Disordered" evidence="11">
    <location>
        <begin position="380"/>
        <end position="453"/>
    </location>
</feature>
<keyword evidence="6 12" id="KW-1133">Transmembrane helix</keyword>
<evidence type="ECO:0000256" key="5">
    <source>
        <dbReference type="ARBA" id="ARBA00022824"/>
    </source>
</evidence>
<keyword evidence="5" id="KW-0256">Endoplasmic reticulum</keyword>
<name>A0AAD7QI64_QUISA</name>
<comment type="similarity">
    <text evidence="9">Belongs to the plant Proton pump-interactor protein family.</text>
</comment>
<feature type="compositionally biased region" description="Low complexity" evidence="11">
    <location>
        <begin position="413"/>
        <end position="426"/>
    </location>
</feature>
<dbReference type="PANTHER" id="PTHR32219">
    <property type="entry name" value="RNA-BINDING PROTEIN YLMH-RELATED"/>
    <property type="match status" value="1"/>
</dbReference>
<comment type="caution">
    <text evidence="13">The sequence shown here is derived from an EMBL/GenBank/DDBJ whole genome shotgun (WGS) entry which is preliminary data.</text>
</comment>
<evidence type="ECO:0000313" key="14">
    <source>
        <dbReference type="Proteomes" id="UP001163823"/>
    </source>
</evidence>
<feature type="region of interest" description="Disordered" evidence="11">
    <location>
        <begin position="183"/>
        <end position="204"/>
    </location>
</feature>
<feature type="compositionally biased region" description="Basic and acidic residues" evidence="11">
    <location>
        <begin position="313"/>
        <end position="329"/>
    </location>
</feature>
<keyword evidence="8 12" id="KW-0472">Membrane</keyword>
<organism evidence="13 14">
    <name type="scientific">Quillaja saponaria</name>
    <name type="common">Soap bark tree</name>
    <dbReference type="NCBI Taxonomy" id="32244"/>
    <lineage>
        <taxon>Eukaryota</taxon>
        <taxon>Viridiplantae</taxon>
        <taxon>Streptophyta</taxon>
        <taxon>Embryophyta</taxon>
        <taxon>Tracheophyta</taxon>
        <taxon>Spermatophyta</taxon>
        <taxon>Magnoliopsida</taxon>
        <taxon>eudicotyledons</taxon>
        <taxon>Gunneridae</taxon>
        <taxon>Pentapetalae</taxon>
        <taxon>rosids</taxon>
        <taxon>fabids</taxon>
        <taxon>Fabales</taxon>
        <taxon>Quillajaceae</taxon>
        <taxon>Quillaja</taxon>
    </lineage>
</organism>
<evidence type="ECO:0000313" key="13">
    <source>
        <dbReference type="EMBL" id="KAJ7981972.1"/>
    </source>
</evidence>
<feature type="region of interest" description="Disordered" evidence="11">
    <location>
        <begin position="1222"/>
        <end position="1386"/>
    </location>
</feature>
<feature type="compositionally biased region" description="Polar residues" evidence="11">
    <location>
        <begin position="399"/>
        <end position="412"/>
    </location>
</feature>
<evidence type="ECO:0000256" key="12">
    <source>
        <dbReference type="SAM" id="Phobius"/>
    </source>
</evidence>
<feature type="compositionally biased region" description="Polar residues" evidence="11">
    <location>
        <begin position="330"/>
        <end position="346"/>
    </location>
</feature>
<dbReference type="KEGG" id="qsa:O6P43_001160"/>
<feature type="compositionally biased region" description="Basic and acidic residues" evidence="11">
    <location>
        <begin position="1317"/>
        <end position="1330"/>
    </location>
</feature>
<dbReference type="EMBL" id="JARAOO010000001">
    <property type="protein sequence ID" value="KAJ7981972.1"/>
    <property type="molecule type" value="Genomic_DNA"/>
</dbReference>
<feature type="region of interest" description="Disordered" evidence="11">
    <location>
        <begin position="313"/>
        <end position="362"/>
    </location>
</feature>
<keyword evidence="7 10" id="KW-0175">Coiled coil</keyword>
<evidence type="ECO:0000256" key="6">
    <source>
        <dbReference type="ARBA" id="ARBA00022989"/>
    </source>
</evidence>
<reference evidence="13 14" key="1">
    <citation type="journal article" date="2023" name="Science">
        <title>Elucidation of the pathway for biosynthesis of saponin adjuvants from the soapbark tree.</title>
        <authorList>
            <person name="Reed J."/>
            <person name="Orme A."/>
            <person name="El-Demerdash A."/>
            <person name="Owen C."/>
            <person name="Martin L.B.B."/>
            <person name="Misra R.C."/>
            <person name="Kikuchi S."/>
            <person name="Rejzek M."/>
            <person name="Martin A.C."/>
            <person name="Harkess A."/>
            <person name="Leebens-Mack J."/>
            <person name="Louveau T."/>
            <person name="Stephenson M.J."/>
            <person name="Osbourn A."/>
        </authorList>
    </citation>
    <scope>NUCLEOTIDE SEQUENCE [LARGE SCALE GENOMIC DNA]</scope>
    <source>
        <strain evidence="13">S10</strain>
    </source>
</reference>
<dbReference type="PANTHER" id="PTHR32219:SF3">
    <property type="entry name" value="CALPONIN-LIKE DOMAIN PROTEIN"/>
    <property type="match status" value="1"/>
</dbReference>
<accession>A0AAD7QI64</accession>
<evidence type="ECO:0000256" key="4">
    <source>
        <dbReference type="ARBA" id="ARBA00022692"/>
    </source>
</evidence>
<proteinExistence type="inferred from homology"/>
<evidence type="ECO:0000256" key="7">
    <source>
        <dbReference type="ARBA" id="ARBA00023054"/>
    </source>
</evidence>
<feature type="compositionally biased region" description="Polar residues" evidence="11">
    <location>
        <begin position="433"/>
        <end position="449"/>
    </location>
</feature>
<keyword evidence="4 12" id="KW-0812">Transmembrane</keyword>
<feature type="compositionally biased region" description="Basic and acidic residues" evidence="11">
    <location>
        <begin position="1256"/>
        <end position="1310"/>
    </location>
</feature>
<feature type="region of interest" description="Disordered" evidence="11">
    <location>
        <begin position="528"/>
        <end position="568"/>
    </location>
</feature>
<feature type="coiled-coil region" evidence="10">
    <location>
        <begin position="986"/>
        <end position="1075"/>
    </location>
</feature>
<feature type="compositionally biased region" description="Polar residues" evidence="11">
    <location>
        <begin position="380"/>
        <end position="390"/>
    </location>
</feature>
<evidence type="ECO:0000256" key="11">
    <source>
        <dbReference type="SAM" id="MobiDB-lite"/>
    </source>
</evidence>
<dbReference type="GO" id="GO:0005886">
    <property type="term" value="C:plasma membrane"/>
    <property type="evidence" value="ECO:0007669"/>
    <property type="project" value="UniProtKB-SubCell"/>
</dbReference>
<evidence type="ECO:0000256" key="3">
    <source>
        <dbReference type="ARBA" id="ARBA00022475"/>
    </source>
</evidence>
<feature type="region of interest" description="Disordered" evidence="11">
    <location>
        <begin position="738"/>
        <end position="761"/>
    </location>
</feature>
<protein>
    <submittedName>
        <fullName evidence="13">Proton pump-interactor 1</fullName>
    </submittedName>
</protein>
<dbReference type="Proteomes" id="UP001163823">
    <property type="component" value="Chromosome 1"/>
</dbReference>
<sequence length="1441" mass="158875">MTAELNVQGEVSEISNGVLPKVVEDDMCGLDKTGNYEDLSKVSSCYNGVSTEVEKKEEDEIIDKCDRKDDADGSYIFVSASDVVAAAASGHDDDRHHEPADSDLNVGATNEKTCCEENVPTPDNNVVELEDLRGEVISDAGEDRGNNYAEQLRSDLEPKVDEQTEVESHEDSQVIVPGNTEWKSESSELVDGTENNGGDNSLGLMRPVEVEGSEINITSSVESKQDHLDCEKNLNGENKSDFVKGSQEVNVIDDTDVKIDVALQKALIEDVNEIPLGATRGSLEEDSERNLTDPCPVADIKLDTVIVNGPLYNEKRDGSTTDCVPDRDSGTVNVSEDATEQYGASESTKRDLRISDVNQNPPQENEALENIASLATVDATQNASEQNGSAESIERDSGTVDTNQTSTKQTRFSESVESVPVSIVGENTERDSGTVSANEDATEQYGASESTKRDLGIGDVNQIAPQESGALQNIASLETVDASEHYGSAESIERDSGTVDANQISTKQTGFSESIESVPVYIVGENASSKNTKSDSGTVSANEDASEQCGGSESTKRDLGIDDVNQNAPQENGALQNIASLETVDASEQNGSADSIERDSGAVDANQTSAKQNGFSESIESVPVSTVGENASIENSQCFLPMPNDDKAENLNILPAGTVDDASTEIQFGEQDTKITETPDSLPVDVDIEHENGLIVENTKSNCKYATLEGATSTVEDNADTFLTKAESGAECSYTQLDTDAGEDVGSPVDRSVEEESGPRPCSVANVKLVPEAKHLSDLSSRNMPQNHDITFGSIIRNGNAVNSESMAYNLPVENDSVLLTSPDGDHKEASQEAEDIGVLLGNETLTLSPKHSTGDILDGHIVDMEVGKRPFYFLIRLPRSDEESLREQIKQAQIQVDENTRGRDAIRAEIQIKKATCKEYGQDIDAAISGERTARGFLKSKRQEMDAVQSVINRLKNAISVEDIDGRIRNMEHMIQHETLPLKEEKQIIREIKQLKQLREELSNNMGRQAEVQQSLDHKDNIEERLKHLQSLRKEIDGLRDNVLKAEAVTKAARKKYDDENDKLNTLLARFKAANDIRQESYAYLQGLRKQLYDKNKYFWKYKDDVKAANEIASKEDKEELQKFCINQVERTMELWNKNDEFRREYVKNNTRSTLRRLRTLDGRSLGPDEEPPIVPYAINERTVKSKSVSSPSTVEQKNEVVSLQADKIEDKPVVKVVVEQRNQTTKSKRPAKPAPSGYGLVRDSGRDEIEDVIEEPKRRKEEEELAQKAEELRKEEEAVKLKEQQRLEEIGKAKEALERKKRNAEKVQQRAALRAQKDAEQKEKEKEKRARKKERMKAASLETTNGINEGEPAPSSEAPTKTPEECDEKPITTIKKPVKPSQFKKLTKAKSVPLPIRNRSKKKMQSWMWVLIVALAGVALFLLGNSSFSLRSGLKGFGF</sequence>
<comment type="subcellular location">
    <subcellularLocation>
        <location evidence="1">Cell membrane</location>
        <topology evidence="1">Single-pass membrane protein</topology>
    </subcellularLocation>
    <subcellularLocation>
        <location evidence="2">Endoplasmic reticulum membrane</location>
        <topology evidence="2">Single-pass membrane protein</topology>
    </subcellularLocation>
</comment>
<gene>
    <name evidence="13" type="ORF">O6P43_001160</name>
</gene>
<evidence type="ECO:0000256" key="9">
    <source>
        <dbReference type="ARBA" id="ARBA00038080"/>
    </source>
</evidence>
<evidence type="ECO:0000256" key="10">
    <source>
        <dbReference type="SAM" id="Coils"/>
    </source>
</evidence>
<keyword evidence="14" id="KW-1185">Reference proteome</keyword>
<evidence type="ECO:0000256" key="1">
    <source>
        <dbReference type="ARBA" id="ARBA00004162"/>
    </source>
</evidence>
<evidence type="ECO:0000256" key="2">
    <source>
        <dbReference type="ARBA" id="ARBA00004389"/>
    </source>
</evidence>
<dbReference type="GO" id="GO:0005789">
    <property type="term" value="C:endoplasmic reticulum membrane"/>
    <property type="evidence" value="ECO:0007669"/>
    <property type="project" value="UniProtKB-SubCell"/>
</dbReference>
<dbReference type="InterPro" id="IPR055282">
    <property type="entry name" value="PPI1-4"/>
</dbReference>
<evidence type="ECO:0000256" key="8">
    <source>
        <dbReference type="ARBA" id="ARBA00023136"/>
    </source>
</evidence>
<feature type="transmembrane region" description="Helical" evidence="12">
    <location>
        <begin position="1409"/>
        <end position="1427"/>
    </location>
</feature>
<feature type="compositionally biased region" description="Polar residues" evidence="11">
    <location>
        <begin position="528"/>
        <end position="553"/>
    </location>
</feature>
<keyword evidence="3" id="KW-1003">Cell membrane</keyword>